<feature type="region of interest" description="Disordered" evidence="1">
    <location>
        <begin position="47"/>
        <end position="74"/>
    </location>
</feature>
<gene>
    <name evidence="2" type="ORF">Nepgr_009081</name>
</gene>
<evidence type="ECO:0000313" key="2">
    <source>
        <dbReference type="EMBL" id="GMH07241.1"/>
    </source>
</evidence>
<sequence>MEKKYKEAVTRSYLVSLPVGPPESGLPCLGPTDGGIEMSSQSTLLRLGHASSKRRSKTHHHQRQVASLALAATE</sequence>
<dbReference type="EMBL" id="BSYO01000007">
    <property type="protein sequence ID" value="GMH07241.1"/>
    <property type="molecule type" value="Genomic_DNA"/>
</dbReference>
<organism evidence="2 3">
    <name type="scientific">Nepenthes gracilis</name>
    <name type="common">Slender pitcher plant</name>
    <dbReference type="NCBI Taxonomy" id="150966"/>
    <lineage>
        <taxon>Eukaryota</taxon>
        <taxon>Viridiplantae</taxon>
        <taxon>Streptophyta</taxon>
        <taxon>Embryophyta</taxon>
        <taxon>Tracheophyta</taxon>
        <taxon>Spermatophyta</taxon>
        <taxon>Magnoliopsida</taxon>
        <taxon>eudicotyledons</taxon>
        <taxon>Gunneridae</taxon>
        <taxon>Pentapetalae</taxon>
        <taxon>Caryophyllales</taxon>
        <taxon>Nepenthaceae</taxon>
        <taxon>Nepenthes</taxon>
    </lineage>
</organism>
<name>A0AAD3SAB7_NEPGR</name>
<proteinExistence type="predicted"/>
<reference evidence="2" key="1">
    <citation type="submission" date="2023-05" db="EMBL/GenBank/DDBJ databases">
        <title>Nepenthes gracilis genome sequencing.</title>
        <authorList>
            <person name="Fukushima K."/>
        </authorList>
    </citation>
    <scope>NUCLEOTIDE SEQUENCE</scope>
    <source>
        <strain evidence="2">SING2019-196</strain>
    </source>
</reference>
<protein>
    <submittedName>
        <fullName evidence="2">Uncharacterized protein</fullName>
    </submittedName>
</protein>
<dbReference type="Proteomes" id="UP001279734">
    <property type="component" value="Unassembled WGS sequence"/>
</dbReference>
<keyword evidence="3" id="KW-1185">Reference proteome</keyword>
<accession>A0AAD3SAB7</accession>
<evidence type="ECO:0000256" key="1">
    <source>
        <dbReference type="SAM" id="MobiDB-lite"/>
    </source>
</evidence>
<dbReference type="AlphaFoldDB" id="A0AAD3SAB7"/>
<evidence type="ECO:0000313" key="3">
    <source>
        <dbReference type="Proteomes" id="UP001279734"/>
    </source>
</evidence>
<feature type="compositionally biased region" description="Basic residues" evidence="1">
    <location>
        <begin position="51"/>
        <end position="63"/>
    </location>
</feature>
<comment type="caution">
    <text evidence="2">The sequence shown here is derived from an EMBL/GenBank/DDBJ whole genome shotgun (WGS) entry which is preliminary data.</text>
</comment>